<accession>A0ACC6P4H6</accession>
<gene>
    <name evidence="1" type="ORF">RV045_11855</name>
</gene>
<sequence>MGTACALVLACAAAGAQAADPRPGGSSHREPGVRFVITSGDTLSHISQQFLVASSAWTEVAHINHLADPHRLRPGQTLWIPARLMRSGSQPAMVTAASGPVRVITATGELPVSAGQALLVGQELVTGALATATLRLGDGSLVEIQPGSRTQVTANRVLPTSTRADAPSLFISGLRLLQGSIEVLATKVLRATPLAVETPTAVIGVRGTRYRVHADGSAYPTRAEVLEGRVAVDQGQRVRDLPVDALQGAAMAPQRAPQVVRLPAAPQVTLPDTVCAGRDWRITPDSANPPSPIAASQIVISRDPQAHQIVSVQRVAQGQSYAVPADLPPGPWYATVISVNDLGLLGLSRSLQFVAAPPERCAPAAPEGIDPAPSVRWLSSTLSLQVDVPTAAQSAQPAQVVIARDPDFRQPLFSQTTASPRWIIGAPGTSGTLYVRYQRAGHAPSAVARVMY</sequence>
<name>A0ACC6P4H6_9BURK</name>
<evidence type="ECO:0000313" key="1">
    <source>
        <dbReference type="EMBL" id="MEJ7139116.1"/>
    </source>
</evidence>
<evidence type="ECO:0000313" key="2">
    <source>
        <dbReference type="Proteomes" id="UP001364695"/>
    </source>
</evidence>
<protein>
    <submittedName>
        <fullName evidence="1">FecR domain-containing protein</fullName>
    </submittedName>
</protein>
<proteinExistence type="predicted"/>
<comment type="caution">
    <text evidence="1">The sequence shown here is derived from an EMBL/GenBank/DDBJ whole genome shotgun (WGS) entry which is preliminary data.</text>
</comment>
<dbReference type="Proteomes" id="UP001364695">
    <property type="component" value="Unassembled WGS sequence"/>
</dbReference>
<dbReference type="EMBL" id="JAWDIE010000020">
    <property type="protein sequence ID" value="MEJ7139116.1"/>
    <property type="molecule type" value="Genomic_DNA"/>
</dbReference>
<reference evidence="1" key="1">
    <citation type="submission" date="2023-10" db="EMBL/GenBank/DDBJ databases">
        <title>Amphibacter perezi, gen. nov., sp. nov. a novel taxa of the family Comamonadaceae, class Betaproteobacteria isolated from the skin microbiota of Pelophylax perezi from different populations.</title>
        <authorList>
            <person name="Costa S."/>
            <person name="Proenca D.N."/>
            <person name="Lopes I."/>
            <person name="Morais P.V."/>
        </authorList>
    </citation>
    <scope>NUCLEOTIDE SEQUENCE</scope>
    <source>
        <strain evidence="1">SL12-8</strain>
    </source>
</reference>
<keyword evidence="2" id="KW-1185">Reference proteome</keyword>
<organism evidence="1 2">
    <name type="scientific">Amphibiibacter pelophylacis</name>
    <dbReference type="NCBI Taxonomy" id="1799477"/>
    <lineage>
        <taxon>Bacteria</taxon>
        <taxon>Pseudomonadati</taxon>
        <taxon>Pseudomonadota</taxon>
        <taxon>Betaproteobacteria</taxon>
        <taxon>Burkholderiales</taxon>
        <taxon>Sphaerotilaceae</taxon>
        <taxon>Amphibiibacter</taxon>
    </lineage>
</organism>